<keyword evidence="3 6" id="KW-0812">Transmembrane</keyword>
<sequence>MDLASLSLYIVAVAAVTVIPGPTMLLALNNGAHGGKRIAACGIAGAALSDLILIAAVGCGLGALLLASEQLFTVVKWIGAAYLLYLAYGLWNAPVRPVQTDTPTEKARTGRAAFLRSLLVALSNPKALLFFSAFLPQFIRPEEAIAVQYITLALVTALIDIALMTVYAVGGHHAMRLLSGQAMRWLNRGCAGMLAGLGIALSLYRRSNSN</sequence>
<evidence type="ECO:0000313" key="7">
    <source>
        <dbReference type="EMBL" id="PWE15591.1"/>
    </source>
</evidence>
<dbReference type="InterPro" id="IPR001123">
    <property type="entry name" value="LeuE-type"/>
</dbReference>
<dbReference type="RefSeq" id="WP_109088295.1">
    <property type="nucleotide sequence ID" value="NZ_CAXOKM010000004.1"/>
</dbReference>
<evidence type="ECO:0000313" key="8">
    <source>
        <dbReference type="Proteomes" id="UP000245216"/>
    </source>
</evidence>
<evidence type="ECO:0000256" key="4">
    <source>
        <dbReference type="ARBA" id="ARBA00022989"/>
    </source>
</evidence>
<protein>
    <submittedName>
        <fullName evidence="7">LysE family translocator</fullName>
    </submittedName>
</protein>
<organism evidence="7 8">
    <name type="scientific">Alcaligenes faecalis</name>
    <dbReference type="NCBI Taxonomy" id="511"/>
    <lineage>
        <taxon>Bacteria</taxon>
        <taxon>Pseudomonadati</taxon>
        <taxon>Pseudomonadota</taxon>
        <taxon>Betaproteobacteria</taxon>
        <taxon>Burkholderiales</taxon>
        <taxon>Alcaligenaceae</taxon>
        <taxon>Alcaligenes</taxon>
    </lineage>
</organism>
<evidence type="ECO:0000256" key="1">
    <source>
        <dbReference type="ARBA" id="ARBA00004651"/>
    </source>
</evidence>
<feature type="transmembrane region" description="Helical" evidence="6">
    <location>
        <begin position="71"/>
        <end position="91"/>
    </location>
</feature>
<dbReference type="AlphaFoldDB" id="A0A2U2BNJ5"/>
<dbReference type="EMBL" id="QEXO01000001">
    <property type="protein sequence ID" value="PWE15591.1"/>
    <property type="molecule type" value="Genomic_DNA"/>
</dbReference>
<dbReference type="STRING" id="511.UZ73_02565"/>
<evidence type="ECO:0000256" key="5">
    <source>
        <dbReference type="ARBA" id="ARBA00023136"/>
    </source>
</evidence>
<dbReference type="Pfam" id="PF01810">
    <property type="entry name" value="LysE"/>
    <property type="match status" value="1"/>
</dbReference>
<evidence type="ECO:0000256" key="6">
    <source>
        <dbReference type="SAM" id="Phobius"/>
    </source>
</evidence>
<dbReference type="PANTHER" id="PTHR30086">
    <property type="entry name" value="ARGININE EXPORTER PROTEIN ARGO"/>
    <property type="match status" value="1"/>
</dbReference>
<reference evidence="7 8" key="1">
    <citation type="submission" date="2018-05" db="EMBL/GenBank/DDBJ databases">
        <title>Genome Sequence of an Efficient Indole-Degrading Bacterium, Alcaligenes sp.YBY.</title>
        <authorList>
            <person name="Yang B."/>
        </authorList>
    </citation>
    <scope>NUCLEOTIDE SEQUENCE [LARGE SCALE GENOMIC DNA]</scope>
    <source>
        <strain evidence="7 8">YBY</strain>
    </source>
</reference>
<accession>A0A2U2BNJ5</accession>
<dbReference type="Proteomes" id="UP000245216">
    <property type="component" value="Unassembled WGS sequence"/>
</dbReference>
<dbReference type="PIRSF" id="PIRSF006324">
    <property type="entry name" value="LeuE"/>
    <property type="match status" value="1"/>
</dbReference>
<keyword evidence="2" id="KW-1003">Cell membrane</keyword>
<dbReference type="GO" id="GO:0005886">
    <property type="term" value="C:plasma membrane"/>
    <property type="evidence" value="ECO:0007669"/>
    <property type="project" value="UniProtKB-SubCell"/>
</dbReference>
<reference evidence="7 8" key="2">
    <citation type="submission" date="2018-05" db="EMBL/GenBank/DDBJ databases">
        <authorList>
            <person name="Lanie J.A."/>
            <person name="Ng W.-L."/>
            <person name="Kazmierczak K.M."/>
            <person name="Andrzejewski T.M."/>
            <person name="Davidsen T.M."/>
            <person name="Wayne K.J."/>
            <person name="Tettelin H."/>
            <person name="Glass J.I."/>
            <person name="Rusch D."/>
            <person name="Podicherti R."/>
            <person name="Tsui H.-C.T."/>
            <person name="Winkler M.E."/>
        </authorList>
    </citation>
    <scope>NUCLEOTIDE SEQUENCE [LARGE SCALE GENOMIC DNA]</scope>
    <source>
        <strain evidence="7 8">YBY</strain>
    </source>
</reference>
<dbReference type="PANTHER" id="PTHR30086:SF20">
    <property type="entry name" value="ARGININE EXPORTER PROTEIN ARGO-RELATED"/>
    <property type="match status" value="1"/>
</dbReference>
<dbReference type="GO" id="GO:0015171">
    <property type="term" value="F:amino acid transmembrane transporter activity"/>
    <property type="evidence" value="ECO:0007669"/>
    <property type="project" value="TreeGrafter"/>
</dbReference>
<proteinExistence type="predicted"/>
<feature type="transmembrane region" description="Helical" evidence="6">
    <location>
        <begin position="40"/>
        <end position="65"/>
    </location>
</feature>
<gene>
    <name evidence="7" type="ORF">DF183_02330</name>
</gene>
<evidence type="ECO:0000256" key="3">
    <source>
        <dbReference type="ARBA" id="ARBA00022692"/>
    </source>
</evidence>
<feature type="transmembrane region" description="Helical" evidence="6">
    <location>
        <begin position="185"/>
        <end position="204"/>
    </location>
</feature>
<comment type="subcellular location">
    <subcellularLocation>
        <location evidence="1">Cell membrane</location>
        <topology evidence="1">Multi-pass membrane protein</topology>
    </subcellularLocation>
</comment>
<comment type="caution">
    <text evidence="7">The sequence shown here is derived from an EMBL/GenBank/DDBJ whole genome shotgun (WGS) entry which is preliminary data.</text>
</comment>
<name>A0A2U2BNJ5_ALCFA</name>
<feature type="transmembrane region" description="Helical" evidence="6">
    <location>
        <begin position="112"/>
        <end position="134"/>
    </location>
</feature>
<feature type="transmembrane region" description="Helical" evidence="6">
    <location>
        <begin position="6"/>
        <end position="28"/>
    </location>
</feature>
<keyword evidence="4 6" id="KW-1133">Transmembrane helix</keyword>
<keyword evidence="5 6" id="KW-0472">Membrane</keyword>
<feature type="transmembrane region" description="Helical" evidence="6">
    <location>
        <begin position="146"/>
        <end position="169"/>
    </location>
</feature>
<evidence type="ECO:0000256" key="2">
    <source>
        <dbReference type="ARBA" id="ARBA00022475"/>
    </source>
</evidence>